<dbReference type="Pfam" id="PF02896">
    <property type="entry name" value="PEP-utilizers_C"/>
    <property type="match status" value="1"/>
</dbReference>
<gene>
    <name evidence="18" type="ORF">COS61_02055</name>
</gene>
<dbReference type="SUPFAM" id="SSF56059">
    <property type="entry name" value="Glutathione synthetase ATP-binding domain-like"/>
    <property type="match status" value="1"/>
</dbReference>
<feature type="domain" description="PEP-utilising enzyme C-terminal" evidence="17">
    <location>
        <begin position="541"/>
        <end position="849"/>
    </location>
</feature>
<comment type="pathway">
    <text evidence="3">Carbohydrate biosynthesis; gluconeogenesis.</text>
</comment>
<feature type="domain" description="Pyruvate phosphate dikinase AMP/ATP-binding" evidence="16">
    <location>
        <begin position="34"/>
        <end position="395"/>
    </location>
</feature>
<keyword evidence="7 18" id="KW-0808">Transferase</keyword>
<protein>
    <recommendedName>
        <fullName evidence="6">Phosphoenolpyruvate synthase</fullName>
        <ecNumber evidence="5">2.7.9.2</ecNumber>
    </recommendedName>
    <alternativeName>
        <fullName evidence="13">Pyruvate, water dikinase</fullName>
    </alternativeName>
</protein>
<comment type="cofactor">
    <cofactor evidence="1">
        <name>Mg(2+)</name>
        <dbReference type="ChEBI" id="CHEBI:18420"/>
    </cofactor>
</comment>
<evidence type="ECO:0000259" key="16">
    <source>
        <dbReference type="Pfam" id="PF01326"/>
    </source>
</evidence>
<name>A0A2M7B5C0_9BACT</name>
<evidence type="ECO:0000256" key="12">
    <source>
        <dbReference type="ARBA" id="ARBA00022842"/>
    </source>
</evidence>
<evidence type="ECO:0000256" key="6">
    <source>
        <dbReference type="ARBA" id="ARBA00021623"/>
    </source>
</evidence>
<evidence type="ECO:0000313" key="18">
    <source>
        <dbReference type="EMBL" id="PIU98307.1"/>
    </source>
</evidence>
<dbReference type="PROSITE" id="PS00370">
    <property type="entry name" value="PEP_ENZYMES_PHOS_SITE"/>
    <property type="match status" value="1"/>
</dbReference>
<evidence type="ECO:0000256" key="7">
    <source>
        <dbReference type="ARBA" id="ARBA00022679"/>
    </source>
</evidence>
<keyword evidence="9" id="KW-0547">Nucleotide-binding</keyword>
<dbReference type="EMBL" id="PEVJ01000050">
    <property type="protein sequence ID" value="PIU98307.1"/>
    <property type="molecule type" value="Genomic_DNA"/>
</dbReference>
<evidence type="ECO:0000256" key="9">
    <source>
        <dbReference type="ARBA" id="ARBA00022741"/>
    </source>
</evidence>
<keyword evidence="11" id="KW-0067">ATP-binding</keyword>
<dbReference type="Gene3D" id="3.30.1490.20">
    <property type="entry name" value="ATP-grasp fold, A domain"/>
    <property type="match status" value="1"/>
</dbReference>
<dbReference type="GO" id="GO:0008986">
    <property type="term" value="F:pyruvate, water dikinase activity"/>
    <property type="evidence" value="ECO:0007669"/>
    <property type="project" value="UniProtKB-EC"/>
</dbReference>
<proteinExistence type="inferred from homology"/>
<dbReference type="PROSITE" id="PS00742">
    <property type="entry name" value="PEP_ENZYMES_2"/>
    <property type="match status" value="1"/>
</dbReference>
<dbReference type="InterPro" id="IPR023151">
    <property type="entry name" value="PEP_util_CS"/>
</dbReference>
<dbReference type="Gene3D" id="3.20.20.60">
    <property type="entry name" value="Phosphoenolpyruvate-binding domains"/>
    <property type="match status" value="1"/>
</dbReference>
<evidence type="ECO:0000256" key="13">
    <source>
        <dbReference type="ARBA" id="ARBA00033470"/>
    </source>
</evidence>
<organism evidence="18 19">
    <name type="scientific">Candidatus Wolfebacteria bacterium CG03_land_8_20_14_0_80_40_12</name>
    <dbReference type="NCBI Taxonomy" id="1975069"/>
    <lineage>
        <taxon>Bacteria</taxon>
        <taxon>Candidatus Wolfeibacteriota</taxon>
    </lineage>
</organism>
<evidence type="ECO:0000259" key="17">
    <source>
        <dbReference type="Pfam" id="PF02896"/>
    </source>
</evidence>
<dbReference type="Pfam" id="PF00391">
    <property type="entry name" value="PEP-utilizers"/>
    <property type="match status" value="1"/>
</dbReference>
<comment type="function">
    <text evidence="2">Catalyzes the phosphorylation of pyruvate to phosphoenolpyruvate.</text>
</comment>
<evidence type="ECO:0000256" key="4">
    <source>
        <dbReference type="ARBA" id="ARBA00007837"/>
    </source>
</evidence>
<keyword evidence="12" id="KW-0460">Magnesium</keyword>
<dbReference type="InterPro" id="IPR013815">
    <property type="entry name" value="ATP_grasp_subdomain_1"/>
</dbReference>
<comment type="catalytic activity">
    <reaction evidence="14">
        <text>pyruvate + ATP + H2O = phosphoenolpyruvate + AMP + phosphate + 2 H(+)</text>
        <dbReference type="Rhea" id="RHEA:11364"/>
        <dbReference type="ChEBI" id="CHEBI:15361"/>
        <dbReference type="ChEBI" id="CHEBI:15377"/>
        <dbReference type="ChEBI" id="CHEBI:15378"/>
        <dbReference type="ChEBI" id="CHEBI:30616"/>
        <dbReference type="ChEBI" id="CHEBI:43474"/>
        <dbReference type="ChEBI" id="CHEBI:58702"/>
        <dbReference type="ChEBI" id="CHEBI:456215"/>
        <dbReference type="EC" id="2.7.9.2"/>
    </reaction>
</comment>
<comment type="similarity">
    <text evidence="4">Belongs to the PEP-utilizing enzyme family.</text>
</comment>
<dbReference type="AlphaFoldDB" id="A0A2M7B5C0"/>
<dbReference type="EC" id="2.7.9.2" evidence="5"/>
<dbReference type="PANTHER" id="PTHR43030">
    <property type="entry name" value="PHOSPHOENOLPYRUVATE SYNTHASE"/>
    <property type="match status" value="1"/>
</dbReference>
<evidence type="ECO:0000256" key="8">
    <source>
        <dbReference type="ARBA" id="ARBA00022723"/>
    </source>
</evidence>
<keyword evidence="18" id="KW-0670">Pyruvate</keyword>
<dbReference type="InterPro" id="IPR036637">
    <property type="entry name" value="Phosphohistidine_dom_sf"/>
</dbReference>
<dbReference type="InterPro" id="IPR006319">
    <property type="entry name" value="PEP_synth"/>
</dbReference>
<evidence type="ECO:0000259" key="15">
    <source>
        <dbReference type="Pfam" id="PF00391"/>
    </source>
</evidence>
<keyword evidence="8" id="KW-0479">Metal-binding</keyword>
<dbReference type="GO" id="GO:0046872">
    <property type="term" value="F:metal ion binding"/>
    <property type="evidence" value="ECO:0007669"/>
    <property type="project" value="UniProtKB-KW"/>
</dbReference>
<evidence type="ECO:0000256" key="3">
    <source>
        <dbReference type="ARBA" id="ARBA00004742"/>
    </source>
</evidence>
<dbReference type="NCBIfam" id="TIGR01418">
    <property type="entry name" value="PEP_synth"/>
    <property type="match status" value="1"/>
</dbReference>
<feature type="domain" description="PEP-utilising enzyme mobile" evidence="15">
    <location>
        <begin position="445"/>
        <end position="513"/>
    </location>
</feature>
<dbReference type="InterPro" id="IPR015813">
    <property type="entry name" value="Pyrv/PenolPyrv_kinase-like_dom"/>
</dbReference>
<evidence type="ECO:0000256" key="11">
    <source>
        <dbReference type="ARBA" id="ARBA00022840"/>
    </source>
</evidence>
<comment type="caution">
    <text evidence="18">The sequence shown here is derived from an EMBL/GenBank/DDBJ whole genome shotgun (WGS) entry which is preliminary data.</text>
</comment>
<dbReference type="SUPFAM" id="SSF52009">
    <property type="entry name" value="Phosphohistidine domain"/>
    <property type="match status" value="1"/>
</dbReference>
<accession>A0A2M7B5C0</accession>
<dbReference type="Gene3D" id="3.30.470.20">
    <property type="entry name" value="ATP-grasp fold, B domain"/>
    <property type="match status" value="1"/>
</dbReference>
<reference evidence="19" key="1">
    <citation type="submission" date="2017-09" db="EMBL/GenBank/DDBJ databases">
        <title>Depth-based differentiation of microbial function through sediment-hosted aquifers and enrichment of novel symbionts in the deep terrestrial subsurface.</title>
        <authorList>
            <person name="Probst A.J."/>
            <person name="Ladd B."/>
            <person name="Jarett J.K."/>
            <person name="Geller-Mcgrath D.E."/>
            <person name="Sieber C.M.K."/>
            <person name="Emerson J.B."/>
            <person name="Anantharaman K."/>
            <person name="Thomas B.C."/>
            <person name="Malmstrom R."/>
            <person name="Stieglmeier M."/>
            <person name="Klingl A."/>
            <person name="Woyke T."/>
            <person name="Ryan C.M."/>
            <person name="Banfield J.F."/>
        </authorList>
    </citation>
    <scope>NUCLEOTIDE SEQUENCE [LARGE SCALE GENOMIC DNA]</scope>
</reference>
<dbReference type="NCBIfam" id="NF005057">
    <property type="entry name" value="PRK06464.1"/>
    <property type="match status" value="1"/>
</dbReference>
<dbReference type="Proteomes" id="UP000228949">
    <property type="component" value="Unassembled WGS sequence"/>
</dbReference>
<dbReference type="Pfam" id="PF01326">
    <property type="entry name" value="PPDK_N"/>
    <property type="match status" value="1"/>
</dbReference>
<evidence type="ECO:0000256" key="5">
    <source>
        <dbReference type="ARBA" id="ARBA00011996"/>
    </source>
</evidence>
<dbReference type="InterPro" id="IPR040442">
    <property type="entry name" value="Pyrv_kinase-like_dom_sf"/>
</dbReference>
<dbReference type="UniPathway" id="UPA00138"/>
<evidence type="ECO:0000256" key="2">
    <source>
        <dbReference type="ARBA" id="ARBA00002988"/>
    </source>
</evidence>
<dbReference type="InterPro" id="IPR002192">
    <property type="entry name" value="PPDK_AMP/ATP-bd"/>
</dbReference>
<dbReference type="Gene3D" id="3.50.30.10">
    <property type="entry name" value="Phosphohistidine domain"/>
    <property type="match status" value="1"/>
</dbReference>
<evidence type="ECO:0000256" key="1">
    <source>
        <dbReference type="ARBA" id="ARBA00001946"/>
    </source>
</evidence>
<dbReference type="InterPro" id="IPR018274">
    <property type="entry name" value="PEP_util_AS"/>
</dbReference>
<dbReference type="InterPro" id="IPR008279">
    <property type="entry name" value="PEP-util_enz_mobile_dom"/>
</dbReference>
<dbReference type="GO" id="GO:0005524">
    <property type="term" value="F:ATP binding"/>
    <property type="evidence" value="ECO:0007669"/>
    <property type="project" value="UniProtKB-KW"/>
</dbReference>
<evidence type="ECO:0000256" key="14">
    <source>
        <dbReference type="ARBA" id="ARBA00047700"/>
    </source>
</evidence>
<dbReference type="InterPro" id="IPR000121">
    <property type="entry name" value="PEP_util_C"/>
</dbReference>
<evidence type="ECO:0000313" key="19">
    <source>
        <dbReference type="Proteomes" id="UP000228949"/>
    </source>
</evidence>
<evidence type="ECO:0000256" key="10">
    <source>
        <dbReference type="ARBA" id="ARBA00022777"/>
    </source>
</evidence>
<dbReference type="PANTHER" id="PTHR43030:SF1">
    <property type="entry name" value="PHOSPHOENOLPYRUVATE SYNTHASE"/>
    <property type="match status" value="1"/>
</dbReference>
<dbReference type="GO" id="GO:0006094">
    <property type="term" value="P:gluconeogenesis"/>
    <property type="evidence" value="ECO:0007669"/>
    <property type="project" value="UniProtKB-UniPathway"/>
</dbReference>
<sequence>MINHIHLGKIERRNRRCSTGFIKQLEDIGIKDVPEVGGKNASLGEMIQNLAPKGMKIPGGFVVTASAYRYFLEKSEIRNSLLRSKSPEGQSKTNSKFHFCEANPRRVISNPKLNLEEFIKQTLKDLNTKNLKDLSRRGRLIREAVKSAELPKNLGKEIILAYREMEKEYGKNVDVAVRSSATAEDLPGASFAGGHETFLNIRGEKELLQSVRAAMASLFTDRAISYRVDKGFSHFEVALSVGVEKMVRSDAGCSGVIFTLDTESGFPGVVLINGSWGLGELIVQGKVIPDEFLVFKKTNAIIDKKLGVKNRKMVYGKAWLPGIKNIKTASTSKKEKESFILSDKEIVQLARWAVLVEEHYSKKNKCWTPMDLEWAKDGKTGELFIVQARPETVHALRDFSKIKEYILLKPKTQNLKPIVRGASVGSKIAVGKARVILDAKNLGQFKAGEILITDMTDPDWEPIMKIASAIVTDKGGRTSHAAIVSRELGIPAIVGTGNVTRKIKTGQTITVDTTGSEGVVYDSALKFKIIEHDIKKFPRPKTKIMLNIATPETAFEKSFLPNDGVGLAREEFIIASDIGIHPNALINYKKLPSKIKKIIDKKTIGYKNKTQFYVDKLAYGIAKISAAFYPKPVIVRFSDFKTNEYRSLIGGELYEPLEENPMIGWRGASRYYHPNFSPAFVLELKAIKKVREKMGLDNVVVMVPFCRTVEEGRKVLEIIKKFLNLKPSTLNPLKVYVMCEIPSNVVLADEFLKIFDGMSIGSNDLTQLTVGIDRDASELVRGIANENDASVKKLIAEVIKKCRAKKKYIGICGQGPSDYPEFAEFLVEQGIESISLNPDTIVKTTQKIYEKEKKLKK</sequence>
<dbReference type="SUPFAM" id="SSF51621">
    <property type="entry name" value="Phosphoenolpyruvate/pyruvate domain"/>
    <property type="match status" value="1"/>
</dbReference>
<keyword evidence="10" id="KW-0418">Kinase</keyword>